<dbReference type="Proteomes" id="UP001530377">
    <property type="component" value="Unassembled WGS sequence"/>
</dbReference>
<protein>
    <submittedName>
        <fullName evidence="3">Uncharacterized protein</fullName>
    </submittedName>
</protein>
<proteinExistence type="predicted"/>
<feature type="region of interest" description="Disordered" evidence="1">
    <location>
        <begin position="37"/>
        <end position="81"/>
    </location>
</feature>
<comment type="caution">
    <text evidence="3">The sequence shown here is derived from an EMBL/GenBank/DDBJ whole genome shotgun (WGS) entry which is preliminary data.</text>
</comment>
<evidence type="ECO:0000256" key="1">
    <source>
        <dbReference type="SAM" id="MobiDB-lite"/>
    </source>
</evidence>
<sequence length="105" mass="11593">MIRPLLSLGVLAALAISTQAFVVPSIGRPALTTTTSLDASRINAKQEKRKRNRENMRKFKKGGKKGTSKKKMMRKLQSGAARQVENEFIAKCFMTVSPPNSDEKA</sequence>
<feature type="chain" id="PRO_5044788826" evidence="2">
    <location>
        <begin position="21"/>
        <end position="105"/>
    </location>
</feature>
<name>A0ABD3SG61_9STRA</name>
<accession>A0ABD3SG61</accession>
<keyword evidence="4" id="KW-1185">Reference proteome</keyword>
<evidence type="ECO:0000256" key="2">
    <source>
        <dbReference type="SAM" id="SignalP"/>
    </source>
</evidence>
<evidence type="ECO:0000313" key="3">
    <source>
        <dbReference type="EMBL" id="KAL3823360.1"/>
    </source>
</evidence>
<keyword evidence="2" id="KW-0732">Signal</keyword>
<feature type="compositionally biased region" description="Basic residues" evidence="1">
    <location>
        <begin position="47"/>
        <end position="74"/>
    </location>
</feature>
<reference evidence="3 4" key="1">
    <citation type="submission" date="2024-10" db="EMBL/GenBank/DDBJ databases">
        <title>Updated reference genomes for cyclostephanoid diatoms.</title>
        <authorList>
            <person name="Roberts W.R."/>
            <person name="Alverson A.J."/>
        </authorList>
    </citation>
    <scope>NUCLEOTIDE SEQUENCE [LARGE SCALE GENOMIC DNA]</scope>
    <source>
        <strain evidence="3 4">AJA228-03</strain>
    </source>
</reference>
<dbReference type="EMBL" id="JALLPB020000039">
    <property type="protein sequence ID" value="KAL3823360.1"/>
    <property type="molecule type" value="Genomic_DNA"/>
</dbReference>
<evidence type="ECO:0000313" key="4">
    <source>
        <dbReference type="Proteomes" id="UP001530377"/>
    </source>
</evidence>
<organism evidence="3 4">
    <name type="scientific">Cyclostephanos tholiformis</name>
    <dbReference type="NCBI Taxonomy" id="382380"/>
    <lineage>
        <taxon>Eukaryota</taxon>
        <taxon>Sar</taxon>
        <taxon>Stramenopiles</taxon>
        <taxon>Ochrophyta</taxon>
        <taxon>Bacillariophyta</taxon>
        <taxon>Coscinodiscophyceae</taxon>
        <taxon>Thalassiosirophycidae</taxon>
        <taxon>Stephanodiscales</taxon>
        <taxon>Stephanodiscaceae</taxon>
        <taxon>Cyclostephanos</taxon>
    </lineage>
</organism>
<gene>
    <name evidence="3" type="ORF">ACHAXA_008855</name>
</gene>
<dbReference type="AlphaFoldDB" id="A0ABD3SG61"/>
<feature type="signal peptide" evidence="2">
    <location>
        <begin position="1"/>
        <end position="20"/>
    </location>
</feature>